<evidence type="ECO:0000256" key="4">
    <source>
        <dbReference type="ARBA" id="ARBA00022801"/>
    </source>
</evidence>
<evidence type="ECO:0000313" key="12">
    <source>
        <dbReference type="Proteomes" id="UP001159363"/>
    </source>
</evidence>
<organism evidence="11 12">
    <name type="scientific">Dryococelus australis</name>
    <dbReference type="NCBI Taxonomy" id="614101"/>
    <lineage>
        <taxon>Eukaryota</taxon>
        <taxon>Metazoa</taxon>
        <taxon>Ecdysozoa</taxon>
        <taxon>Arthropoda</taxon>
        <taxon>Hexapoda</taxon>
        <taxon>Insecta</taxon>
        <taxon>Pterygota</taxon>
        <taxon>Neoptera</taxon>
        <taxon>Polyneoptera</taxon>
        <taxon>Phasmatodea</taxon>
        <taxon>Verophasmatodea</taxon>
        <taxon>Anareolatae</taxon>
        <taxon>Phasmatidae</taxon>
        <taxon>Eurycanthinae</taxon>
        <taxon>Dryococelus</taxon>
    </lineage>
</organism>
<evidence type="ECO:0000256" key="1">
    <source>
        <dbReference type="ARBA" id="ARBA00022722"/>
    </source>
</evidence>
<evidence type="ECO:0000256" key="5">
    <source>
        <dbReference type="ARBA" id="ARBA00022842"/>
    </source>
</evidence>
<dbReference type="Proteomes" id="UP001159363">
    <property type="component" value="Chromosome 1"/>
</dbReference>
<keyword evidence="8" id="KW-0808">Transferase</keyword>
<keyword evidence="8" id="KW-0239">DNA-directed DNA polymerase</keyword>
<gene>
    <name evidence="11" type="ORF">PR048_000175</name>
</gene>
<keyword evidence="7" id="KW-0695">RNA-directed DNA polymerase</keyword>
<accession>A0ABQ9IDW5</accession>
<proteinExistence type="predicted"/>
<dbReference type="InterPro" id="IPR036397">
    <property type="entry name" value="RNaseH_sf"/>
</dbReference>
<dbReference type="EMBL" id="JARBHB010000001">
    <property type="protein sequence ID" value="KAJ8894868.1"/>
    <property type="molecule type" value="Genomic_DNA"/>
</dbReference>
<keyword evidence="3" id="KW-0255">Endonuclease</keyword>
<feature type="domain" description="Integrase catalytic" evidence="10">
    <location>
        <begin position="1"/>
        <end position="112"/>
    </location>
</feature>
<protein>
    <recommendedName>
        <fullName evidence="10">Integrase catalytic domain-containing protein</fullName>
    </recommendedName>
</protein>
<keyword evidence="1" id="KW-0540">Nuclease</keyword>
<evidence type="ECO:0000256" key="2">
    <source>
        <dbReference type="ARBA" id="ARBA00022723"/>
    </source>
</evidence>
<evidence type="ECO:0000256" key="8">
    <source>
        <dbReference type="ARBA" id="ARBA00022932"/>
    </source>
</evidence>
<evidence type="ECO:0000256" key="6">
    <source>
        <dbReference type="ARBA" id="ARBA00022908"/>
    </source>
</evidence>
<dbReference type="PANTHER" id="PTHR42648">
    <property type="entry name" value="TRANSPOSASE, PUTATIVE-RELATED"/>
    <property type="match status" value="1"/>
</dbReference>
<keyword evidence="12" id="KW-1185">Reference proteome</keyword>
<dbReference type="PROSITE" id="PS50994">
    <property type="entry name" value="INTEGRASE"/>
    <property type="match status" value="1"/>
</dbReference>
<sequence length="112" mass="13286">MPIPSVREYKYFVVFKDDFSGYTFARFLKHENDVLLKFKHVVNLCKNKFGQRLREDNGTEFVNNLFQEYLCSNGIVLEKTAPYSPEQNCSIERENRTVMECAHAMLYYRDVP</sequence>
<evidence type="ECO:0000256" key="9">
    <source>
        <dbReference type="ARBA" id="ARBA00023172"/>
    </source>
</evidence>
<dbReference type="Pfam" id="PF00665">
    <property type="entry name" value="rve"/>
    <property type="match status" value="1"/>
</dbReference>
<dbReference type="Gene3D" id="3.30.420.10">
    <property type="entry name" value="Ribonuclease H-like superfamily/Ribonuclease H"/>
    <property type="match status" value="1"/>
</dbReference>
<keyword evidence="8" id="KW-0548">Nucleotidyltransferase</keyword>
<name>A0ABQ9IDW5_9NEOP</name>
<dbReference type="InterPro" id="IPR039537">
    <property type="entry name" value="Retrotran_Ty1/copia-like"/>
</dbReference>
<evidence type="ECO:0000313" key="11">
    <source>
        <dbReference type="EMBL" id="KAJ8894868.1"/>
    </source>
</evidence>
<dbReference type="SUPFAM" id="SSF53098">
    <property type="entry name" value="Ribonuclease H-like"/>
    <property type="match status" value="1"/>
</dbReference>
<comment type="caution">
    <text evidence="11">The sequence shown here is derived from an EMBL/GenBank/DDBJ whole genome shotgun (WGS) entry which is preliminary data.</text>
</comment>
<keyword evidence="2" id="KW-0479">Metal-binding</keyword>
<dbReference type="PANTHER" id="PTHR42648:SF11">
    <property type="entry name" value="TRANSPOSON TY4-P GAG-POL POLYPROTEIN"/>
    <property type="match status" value="1"/>
</dbReference>
<keyword evidence="9" id="KW-0233">DNA recombination</keyword>
<keyword evidence="6" id="KW-0229">DNA integration</keyword>
<reference evidence="11 12" key="1">
    <citation type="submission" date="2023-02" db="EMBL/GenBank/DDBJ databases">
        <title>LHISI_Scaffold_Assembly.</title>
        <authorList>
            <person name="Stuart O.P."/>
            <person name="Cleave R."/>
            <person name="Magrath M.J.L."/>
            <person name="Mikheyev A.S."/>
        </authorList>
    </citation>
    <scope>NUCLEOTIDE SEQUENCE [LARGE SCALE GENOMIC DNA]</scope>
    <source>
        <strain evidence="11">Daus_M_001</strain>
        <tissue evidence="11">Leg muscle</tissue>
    </source>
</reference>
<evidence type="ECO:0000256" key="3">
    <source>
        <dbReference type="ARBA" id="ARBA00022759"/>
    </source>
</evidence>
<dbReference type="InterPro" id="IPR001584">
    <property type="entry name" value="Integrase_cat-core"/>
</dbReference>
<keyword evidence="4" id="KW-0378">Hydrolase</keyword>
<evidence type="ECO:0000259" key="10">
    <source>
        <dbReference type="PROSITE" id="PS50994"/>
    </source>
</evidence>
<keyword evidence="5" id="KW-0460">Magnesium</keyword>
<evidence type="ECO:0000256" key="7">
    <source>
        <dbReference type="ARBA" id="ARBA00022918"/>
    </source>
</evidence>
<dbReference type="InterPro" id="IPR012337">
    <property type="entry name" value="RNaseH-like_sf"/>
</dbReference>